<evidence type="ECO:0000313" key="8">
    <source>
        <dbReference type="Proteomes" id="UP000694392"/>
    </source>
</evidence>
<dbReference type="SMART" id="SM00355">
    <property type="entry name" value="ZnF_C2H2"/>
    <property type="match status" value="6"/>
</dbReference>
<feature type="domain" description="C2H2-type" evidence="6">
    <location>
        <begin position="370"/>
        <end position="398"/>
    </location>
</feature>
<dbReference type="GeneTree" id="ENSGT00940000158508"/>
<sequence length="590" mass="64639">MKTHSTEKPHMCDKCGKSFKKRYTFKMHLLTHIQALANRRFKCEFCDYVCEDKKLLLNHQLSHVSDKPYKCSFCPYATFRQDFLVSHVAVKHTGELRPHRPPCLPCCRGSGPRPVASPASLSGVTTGVLPARTHPPCHGQRQGSPLAPARAPPLCPQVAVVEADGSVEAPEEAPMEEEDSQPKVVTLHMAEHGEAYEEEEEAALGTSELQQITIPFSSIITTSGRGEEIAPSGTLYREEESPAEAAVAAHTVVVREALKEHGGAHYIMSSGVPGSQLHPMEPAEGQEAQPSARWPMLQCVMESHKRAHAGPSTFKCPDCPFTAAVWPEVRSHMGQHANLRPHKCTHCSFASKNKKDLRRHMLTHTNEKPFACHVCGQRFNRNGHLKFHMQRLHSSEGKQLLQPEPLAAAAAPQTIILNSDEETLATLQSKSCLAEGSPGARLHGSAALCRQGFPSSLEITTADGQTVQHLVTADNQVQYIIAQDGVQHLLPHEYVVVPEGHHIQVQDGQITHIQYEQGSQFLQEPQIQYMPVSPDLVTQAQLEAAAHSAVTAVADAAMAQAQSMFGTESTAEQIHQLQPGVHYDVITLAD</sequence>
<keyword evidence="4" id="KW-0862">Zinc</keyword>
<dbReference type="InterPro" id="IPR050688">
    <property type="entry name" value="Zinc_finger/UBP_domain"/>
</dbReference>
<reference evidence="7" key="2">
    <citation type="submission" date="2025-09" db="UniProtKB">
        <authorList>
            <consortium name="Ensembl"/>
        </authorList>
    </citation>
    <scope>IDENTIFICATION</scope>
</reference>
<dbReference type="Ensembl" id="ENSSPUT00000015630.1">
    <property type="protein sequence ID" value="ENSSPUP00000014646.1"/>
    <property type="gene ID" value="ENSSPUG00000011113.1"/>
</dbReference>
<reference evidence="7" key="1">
    <citation type="submission" date="2025-08" db="UniProtKB">
        <authorList>
            <consortium name="Ensembl"/>
        </authorList>
    </citation>
    <scope>IDENTIFICATION</scope>
</reference>
<dbReference type="PANTHER" id="PTHR24403:SF36">
    <property type="entry name" value="ZINC FINGER PROTEIN 335"/>
    <property type="match status" value="1"/>
</dbReference>
<dbReference type="InterPro" id="IPR036236">
    <property type="entry name" value="Znf_C2H2_sf"/>
</dbReference>
<dbReference type="FunFam" id="3.30.160.60:FF:000444">
    <property type="entry name" value="Zinc finger protein 335"/>
    <property type="match status" value="1"/>
</dbReference>
<dbReference type="GO" id="GO:0007420">
    <property type="term" value="P:brain development"/>
    <property type="evidence" value="ECO:0007669"/>
    <property type="project" value="TreeGrafter"/>
</dbReference>
<dbReference type="PROSITE" id="PS50157">
    <property type="entry name" value="ZINC_FINGER_C2H2_2"/>
    <property type="match status" value="5"/>
</dbReference>
<evidence type="ECO:0000256" key="2">
    <source>
        <dbReference type="ARBA" id="ARBA00022737"/>
    </source>
</evidence>
<dbReference type="PROSITE" id="PS00028">
    <property type="entry name" value="ZINC_FINGER_C2H2_1"/>
    <property type="match status" value="3"/>
</dbReference>
<dbReference type="GO" id="GO:0045944">
    <property type="term" value="P:positive regulation of transcription by RNA polymerase II"/>
    <property type="evidence" value="ECO:0007669"/>
    <property type="project" value="TreeGrafter"/>
</dbReference>
<dbReference type="Pfam" id="PF00096">
    <property type="entry name" value="zf-C2H2"/>
    <property type="match status" value="2"/>
</dbReference>
<keyword evidence="2" id="KW-0677">Repeat</keyword>
<keyword evidence="8" id="KW-1185">Reference proteome</keyword>
<feature type="domain" description="C2H2-type" evidence="6">
    <location>
        <begin position="69"/>
        <end position="97"/>
    </location>
</feature>
<dbReference type="OMA" id="RICKVDI"/>
<dbReference type="GO" id="GO:0000978">
    <property type="term" value="F:RNA polymerase II cis-regulatory region sequence-specific DNA binding"/>
    <property type="evidence" value="ECO:0007669"/>
    <property type="project" value="TreeGrafter"/>
</dbReference>
<evidence type="ECO:0000256" key="1">
    <source>
        <dbReference type="ARBA" id="ARBA00022723"/>
    </source>
</evidence>
<gene>
    <name evidence="7" type="primary">ZNF335</name>
</gene>
<feature type="domain" description="C2H2-type" evidence="6">
    <location>
        <begin position="10"/>
        <end position="32"/>
    </location>
</feature>
<dbReference type="GO" id="GO:0005634">
    <property type="term" value="C:nucleus"/>
    <property type="evidence" value="ECO:0007669"/>
    <property type="project" value="TreeGrafter"/>
</dbReference>
<dbReference type="Gene3D" id="3.30.160.60">
    <property type="entry name" value="Classic Zinc Finger"/>
    <property type="match status" value="4"/>
</dbReference>
<evidence type="ECO:0000256" key="5">
    <source>
        <dbReference type="PROSITE-ProRule" id="PRU00042"/>
    </source>
</evidence>
<protein>
    <submittedName>
        <fullName evidence="7">Zinc finger protein 335</fullName>
    </submittedName>
</protein>
<dbReference type="SUPFAM" id="SSF57667">
    <property type="entry name" value="beta-beta-alpha zinc fingers"/>
    <property type="match status" value="4"/>
</dbReference>
<dbReference type="InterPro" id="IPR013087">
    <property type="entry name" value="Znf_C2H2_type"/>
</dbReference>
<dbReference type="AlphaFoldDB" id="A0A8D0H5J8"/>
<feature type="domain" description="C2H2-type" evidence="6">
    <location>
        <begin position="41"/>
        <end position="68"/>
    </location>
</feature>
<keyword evidence="3 5" id="KW-0863">Zinc-finger</keyword>
<dbReference type="GO" id="GO:0008270">
    <property type="term" value="F:zinc ion binding"/>
    <property type="evidence" value="ECO:0007669"/>
    <property type="project" value="UniProtKB-KW"/>
</dbReference>
<proteinExistence type="predicted"/>
<evidence type="ECO:0000256" key="3">
    <source>
        <dbReference type="ARBA" id="ARBA00022771"/>
    </source>
</evidence>
<evidence type="ECO:0000256" key="4">
    <source>
        <dbReference type="ARBA" id="ARBA00022833"/>
    </source>
</evidence>
<dbReference type="FunFam" id="3.30.160.60:FF:000930">
    <property type="entry name" value="Zinc finger protein 335"/>
    <property type="match status" value="1"/>
</dbReference>
<accession>A0A8D0H5J8</accession>
<dbReference type="PANTHER" id="PTHR24403">
    <property type="entry name" value="ZINC FINGER PROTEIN"/>
    <property type="match status" value="1"/>
</dbReference>
<keyword evidence="1" id="KW-0479">Metal-binding</keyword>
<dbReference type="GO" id="GO:0050769">
    <property type="term" value="P:positive regulation of neurogenesis"/>
    <property type="evidence" value="ECO:0007669"/>
    <property type="project" value="TreeGrafter"/>
</dbReference>
<dbReference type="Proteomes" id="UP000694392">
    <property type="component" value="Unplaced"/>
</dbReference>
<evidence type="ECO:0000313" key="7">
    <source>
        <dbReference type="Ensembl" id="ENSSPUP00000014646.1"/>
    </source>
</evidence>
<organism evidence="7 8">
    <name type="scientific">Sphenodon punctatus</name>
    <name type="common">Tuatara</name>
    <name type="synonym">Hatteria punctata</name>
    <dbReference type="NCBI Taxonomy" id="8508"/>
    <lineage>
        <taxon>Eukaryota</taxon>
        <taxon>Metazoa</taxon>
        <taxon>Chordata</taxon>
        <taxon>Craniata</taxon>
        <taxon>Vertebrata</taxon>
        <taxon>Euteleostomi</taxon>
        <taxon>Lepidosauria</taxon>
        <taxon>Sphenodontia</taxon>
        <taxon>Sphenodontidae</taxon>
        <taxon>Sphenodon</taxon>
    </lineage>
</organism>
<evidence type="ECO:0000259" key="6">
    <source>
        <dbReference type="PROSITE" id="PS50157"/>
    </source>
</evidence>
<feature type="domain" description="C2H2-type" evidence="6">
    <location>
        <begin position="342"/>
        <end position="369"/>
    </location>
</feature>
<name>A0A8D0H5J8_SPHPU</name>